<evidence type="ECO:0008006" key="4">
    <source>
        <dbReference type="Google" id="ProtNLM"/>
    </source>
</evidence>
<dbReference type="PROSITE" id="PS51257">
    <property type="entry name" value="PROKAR_LIPOPROTEIN"/>
    <property type="match status" value="1"/>
</dbReference>
<gene>
    <name evidence="2" type="ORF">ACFSYS_10930</name>
</gene>
<evidence type="ECO:0000313" key="3">
    <source>
        <dbReference type="Proteomes" id="UP001597438"/>
    </source>
</evidence>
<organism evidence="2 3">
    <name type="scientific">Christiangramia antarctica</name>
    <dbReference type="NCBI Taxonomy" id="2058158"/>
    <lineage>
        <taxon>Bacteria</taxon>
        <taxon>Pseudomonadati</taxon>
        <taxon>Bacteroidota</taxon>
        <taxon>Flavobacteriia</taxon>
        <taxon>Flavobacteriales</taxon>
        <taxon>Flavobacteriaceae</taxon>
        <taxon>Christiangramia</taxon>
    </lineage>
</organism>
<proteinExistence type="predicted"/>
<protein>
    <recommendedName>
        <fullName evidence="4">Dihydrolipoamide dehydrogenase</fullName>
    </recommendedName>
</protein>
<dbReference type="Proteomes" id="UP001597438">
    <property type="component" value="Unassembled WGS sequence"/>
</dbReference>
<keyword evidence="3" id="KW-1185">Reference proteome</keyword>
<feature type="chain" id="PRO_5046126693" description="Dihydrolipoamide dehydrogenase" evidence="1">
    <location>
        <begin position="19"/>
        <end position="179"/>
    </location>
</feature>
<accession>A0ABW5X7C2</accession>
<comment type="caution">
    <text evidence="2">The sequence shown here is derived from an EMBL/GenBank/DDBJ whole genome shotgun (WGS) entry which is preliminary data.</text>
</comment>
<dbReference type="EMBL" id="JBHUOJ010000024">
    <property type="protein sequence ID" value="MFD2833804.1"/>
    <property type="molecule type" value="Genomic_DNA"/>
</dbReference>
<reference evidence="3" key="1">
    <citation type="journal article" date="2019" name="Int. J. Syst. Evol. Microbiol.">
        <title>The Global Catalogue of Microorganisms (GCM) 10K type strain sequencing project: providing services to taxonomists for standard genome sequencing and annotation.</title>
        <authorList>
            <consortium name="The Broad Institute Genomics Platform"/>
            <consortium name="The Broad Institute Genome Sequencing Center for Infectious Disease"/>
            <person name="Wu L."/>
            <person name="Ma J."/>
        </authorList>
    </citation>
    <scope>NUCLEOTIDE SEQUENCE [LARGE SCALE GENOMIC DNA]</scope>
    <source>
        <strain evidence="3">KCTC 52925</strain>
    </source>
</reference>
<sequence length="179" mass="19811">MKKILTLLSFCFVLFSCSSEGPQGPQGPPGLDGLDGLGYTFESTVNLEYDAERNYWITNPTIPIPATVNTSEPESDAVLVYRLEVISGTNGDLDSWSLIPQNFFTTEGTIQYVYNHTIDDVEIILDGNYDLSNLDTGFTDNQTFRIVVVPSATFAANPNVDLNNYFEVIDAFDIVNTEN</sequence>
<dbReference type="RefSeq" id="WP_251742960.1">
    <property type="nucleotide sequence ID" value="NZ_JBHUOJ010000024.1"/>
</dbReference>
<keyword evidence="1" id="KW-0732">Signal</keyword>
<name>A0ABW5X7C2_9FLAO</name>
<evidence type="ECO:0000256" key="1">
    <source>
        <dbReference type="SAM" id="SignalP"/>
    </source>
</evidence>
<feature type="signal peptide" evidence="1">
    <location>
        <begin position="1"/>
        <end position="18"/>
    </location>
</feature>
<evidence type="ECO:0000313" key="2">
    <source>
        <dbReference type="EMBL" id="MFD2833804.1"/>
    </source>
</evidence>